<feature type="coiled-coil region" evidence="8">
    <location>
        <begin position="158"/>
        <end position="185"/>
    </location>
</feature>
<keyword evidence="11" id="KW-1185">Reference proteome</keyword>
<name>A0A923KGH8_9FLAO</name>
<dbReference type="PANTHER" id="PTHR30026:SF20">
    <property type="entry name" value="OUTER MEMBRANE PROTEIN TOLC"/>
    <property type="match status" value="1"/>
</dbReference>
<dbReference type="EMBL" id="JACNMF010000002">
    <property type="protein sequence ID" value="MBC3758346.1"/>
    <property type="molecule type" value="Genomic_DNA"/>
</dbReference>
<keyword evidence="6" id="KW-0472">Membrane</keyword>
<evidence type="ECO:0000256" key="7">
    <source>
        <dbReference type="ARBA" id="ARBA00023237"/>
    </source>
</evidence>
<dbReference type="GO" id="GO:1990281">
    <property type="term" value="C:efflux pump complex"/>
    <property type="evidence" value="ECO:0007669"/>
    <property type="project" value="TreeGrafter"/>
</dbReference>
<gene>
    <name evidence="10" type="ORF">H7U19_08025</name>
</gene>
<evidence type="ECO:0000313" key="10">
    <source>
        <dbReference type="EMBL" id="MBC3758346.1"/>
    </source>
</evidence>
<dbReference type="InterPro" id="IPR051906">
    <property type="entry name" value="TolC-like"/>
</dbReference>
<dbReference type="Pfam" id="PF02321">
    <property type="entry name" value="OEP"/>
    <property type="match status" value="2"/>
</dbReference>
<evidence type="ECO:0000256" key="4">
    <source>
        <dbReference type="ARBA" id="ARBA00022452"/>
    </source>
</evidence>
<feature type="chain" id="PRO_5037150339" evidence="9">
    <location>
        <begin position="22"/>
        <end position="478"/>
    </location>
</feature>
<dbReference type="GO" id="GO:0015288">
    <property type="term" value="F:porin activity"/>
    <property type="evidence" value="ECO:0007669"/>
    <property type="project" value="TreeGrafter"/>
</dbReference>
<keyword evidence="9" id="KW-0732">Signal</keyword>
<evidence type="ECO:0000256" key="6">
    <source>
        <dbReference type="ARBA" id="ARBA00023136"/>
    </source>
</evidence>
<dbReference type="SUPFAM" id="SSF56954">
    <property type="entry name" value="Outer membrane efflux proteins (OEP)"/>
    <property type="match status" value="1"/>
</dbReference>
<keyword evidence="7" id="KW-0998">Cell outer membrane</keyword>
<evidence type="ECO:0000256" key="1">
    <source>
        <dbReference type="ARBA" id="ARBA00004442"/>
    </source>
</evidence>
<comment type="subcellular location">
    <subcellularLocation>
        <location evidence="1">Cell outer membrane</location>
    </subcellularLocation>
</comment>
<sequence length="478" mass="54435">MRKKNIVLFCLFSLSIAVGFAQIDSAANLTLDNCITIAIKNNLDVKSSKLDTKSSKLNFKQSLNQLLPNLNGNYNIGVNNGRSIDPFTNTYSNSEFTFSNFGMNLNLTLFNGFNALNRIKRDKFNLRAAEMEQEETIQNLIIDVTVAYIRILNSRDMLALIEARMEVTERQLERLEDNYNEGVGNPANYTNMQGQYASDKVALLNAQNTLEAAIISFSRLLNLEVETEAQIQYLSGLFEPQVYGLSVSQVYQDALENLATFKARQYRIDAAKSNIKVARSNYYPQISVFSRLNTNYSSLAETFTETGTSTVETGNFVTIDNQDYPVLQNKTQFTGNKISYEDQFENNLSTVVGLSVQIPLFNRFQARNNVKLQKIQLEDSKIQLESTKLSFKQAIEQAYISMETAYSVYNTLTEQVKAYEESFRINEVRFNNDVSNIVDYIISKNNVDSAKLNLNQAKYEYVLRVKILDYYRGEMSLN</sequence>
<proteinExistence type="inferred from homology"/>
<evidence type="ECO:0000256" key="9">
    <source>
        <dbReference type="SAM" id="SignalP"/>
    </source>
</evidence>
<evidence type="ECO:0000313" key="11">
    <source>
        <dbReference type="Proteomes" id="UP000656244"/>
    </source>
</evidence>
<dbReference type="GO" id="GO:0015562">
    <property type="term" value="F:efflux transmembrane transporter activity"/>
    <property type="evidence" value="ECO:0007669"/>
    <property type="project" value="InterPro"/>
</dbReference>
<organism evidence="10 11">
    <name type="scientific">Hyunsoonleella aquatilis</name>
    <dbReference type="NCBI Taxonomy" id="2762758"/>
    <lineage>
        <taxon>Bacteria</taxon>
        <taxon>Pseudomonadati</taxon>
        <taxon>Bacteroidota</taxon>
        <taxon>Flavobacteriia</taxon>
        <taxon>Flavobacteriales</taxon>
        <taxon>Flavobacteriaceae</taxon>
    </lineage>
</organism>
<dbReference type="Gene3D" id="1.20.1600.10">
    <property type="entry name" value="Outer membrane efflux proteins (OEP)"/>
    <property type="match status" value="1"/>
</dbReference>
<comment type="caution">
    <text evidence="10">The sequence shown here is derived from an EMBL/GenBank/DDBJ whole genome shotgun (WGS) entry which is preliminary data.</text>
</comment>
<reference evidence="10" key="1">
    <citation type="submission" date="2020-08" db="EMBL/GenBank/DDBJ databases">
        <title>Hyunsoonleella sp. strain SJ7 genome sequencing and assembly.</title>
        <authorList>
            <person name="Kim I."/>
        </authorList>
    </citation>
    <scope>NUCLEOTIDE SEQUENCE</scope>
    <source>
        <strain evidence="10">SJ7</strain>
    </source>
</reference>
<keyword evidence="8" id="KW-0175">Coiled coil</keyword>
<protein>
    <submittedName>
        <fullName evidence="10">TolC family protein</fullName>
    </submittedName>
</protein>
<evidence type="ECO:0000256" key="3">
    <source>
        <dbReference type="ARBA" id="ARBA00022448"/>
    </source>
</evidence>
<keyword evidence="5" id="KW-0812">Transmembrane</keyword>
<evidence type="ECO:0000256" key="8">
    <source>
        <dbReference type="SAM" id="Coils"/>
    </source>
</evidence>
<dbReference type="GO" id="GO:0009279">
    <property type="term" value="C:cell outer membrane"/>
    <property type="evidence" value="ECO:0007669"/>
    <property type="project" value="UniProtKB-SubCell"/>
</dbReference>
<feature type="signal peptide" evidence="9">
    <location>
        <begin position="1"/>
        <end position="21"/>
    </location>
</feature>
<dbReference type="Proteomes" id="UP000656244">
    <property type="component" value="Unassembled WGS sequence"/>
</dbReference>
<evidence type="ECO:0000256" key="2">
    <source>
        <dbReference type="ARBA" id="ARBA00007613"/>
    </source>
</evidence>
<evidence type="ECO:0000256" key="5">
    <source>
        <dbReference type="ARBA" id="ARBA00022692"/>
    </source>
</evidence>
<accession>A0A923KGH8</accession>
<dbReference type="InterPro" id="IPR003423">
    <property type="entry name" value="OMP_efflux"/>
</dbReference>
<keyword evidence="4" id="KW-1134">Transmembrane beta strand</keyword>
<keyword evidence="3" id="KW-0813">Transport</keyword>
<dbReference type="RefSeq" id="WP_186561083.1">
    <property type="nucleotide sequence ID" value="NZ_JACNMF010000002.1"/>
</dbReference>
<dbReference type="PANTHER" id="PTHR30026">
    <property type="entry name" value="OUTER MEMBRANE PROTEIN TOLC"/>
    <property type="match status" value="1"/>
</dbReference>
<comment type="similarity">
    <text evidence="2">Belongs to the outer membrane factor (OMF) (TC 1.B.17) family.</text>
</comment>
<dbReference type="AlphaFoldDB" id="A0A923KGH8"/>